<dbReference type="STRING" id="1502745.SAMN02799620_06193"/>
<evidence type="ECO:0000313" key="2">
    <source>
        <dbReference type="Proteomes" id="UP000199707"/>
    </source>
</evidence>
<reference evidence="2" key="1">
    <citation type="submission" date="2016-10" db="EMBL/GenBank/DDBJ databases">
        <authorList>
            <person name="Varghese N."/>
            <person name="Submissions S."/>
        </authorList>
    </citation>
    <scope>NUCLEOTIDE SEQUENCE [LARGE SCALE GENOMIC DNA]</scope>
    <source>
        <strain evidence="2">UNC267MFSha1.1M11</strain>
    </source>
</reference>
<dbReference type="EMBL" id="FMUB01000021">
    <property type="protein sequence ID" value="SCX34087.1"/>
    <property type="molecule type" value="Genomic_DNA"/>
</dbReference>
<proteinExistence type="predicted"/>
<dbReference type="AlphaFoldDB" id="A0A1G4X1S9"/>
<protein>
    <submittedName>
        <fullName evidence="1">Uncharacterized protein</fullName>
    </submittedName>
</protein>
<gene>
    <name evidence="1" type="ORF">SAMN02799620_06193</name>
</gene>
<dbReference type="Proteomes" id="UP000199707">
    <property type="component" value="Unassembled WGS sequence"/>
</dbReference>
<name>A0A1G4X1S9_9MYCO</name>
<sequence>MAGERKLSDVNIAQHELAEVSAPNKVITLFGKVIQGRSRRRLAARTWGTSTPRSVRLTISVNSTQDR</sequence>
<evidence type="ECO:0000313" key="1">
    <source>
        <dbReference type="EMBL" id="SCX34087.1"/>
    </source>
</evidence>
<accession>A0A1G4X1S9</accession>
<organism evidence="1 2">
    <name type="scientific">Mycolicibacterium fluoranthenivorans</name>
    <dbReference type="NCBI Taxonomy" id="258505"/>
    <lineage>
        <taxon>Bacteria</taxon>
        <taxon>Bacillati</taxon>
        <taxon>Actinomycetota</taxon>
        <taxon>Actinomycetes</taxon>
        <taxon>Mycobacteriales</taxon>
        <taxon>Mycobacteriaceae</taxon>
        <taxon>Mycolicibacterium</taxon>
    </lineage>
</organism>